<feature type="domain" description="Carboxymuconolactone decarboxylase-like" evidence="1">
    <location>
        <begin position="12"/>
        <end position="94"/>
    </location>
</feature>
<dbReference type="PANTHER" id="PTHR34846">
    <property type="entry name" value="4-CARBOXYMUCONOLACTONE DECARBOXYLASE FAMILY PROTEIN (AFU_ORTHOLOGUE AFUA_6G11590)"/>
    <property type="match status" value="1"/>
</dbReference>
<proteinExistence type="predicted"/>
<protein>
    <submittedName>
        <fullName evidence="2">AhpD family alkylhydroperoxidase</fullName>
    </submittedName>
</protein>
<evidence type="ECO:0000259" key="1">
    <source>
        <dbReference type="Pfam" id="PF02627"/>
    </source>
</evidence>
<keyword evidence="3" id="KW-1185">Reference proteome</keyword>
<accession>A0ABV2QYT8</accession>
<dbReference type="PANTHER" id="PTHR34846:SF10">
    <property type="entry name" value="CYTOPLASMIC PROTEIN"/>
    <property type="match status" value="1"/>
</dbReference>
<dbReference type="InterPro" id="IPR004675">
    <property type="entry name" value="AhpD_core"/>
</dbReference>
<dbReference type="NCBIfam" id="TIGR00778">
    <property type="entry name" value="ahpD_dom"/>
    <property type="match status" value="1"/>
</dbReference>
<dbReference type="SUPFAM" id="SSF69118">
    <property type="entry name" value="AhpD-like"/>
    <property type="match status" value="1"/>
</dbReference>
<reference evidence="2 3" key="1">
    <citation type="submission" date="2024-06" db="EMBL/GenBank/DDBJ databases">
        <title>Sorghum-associated microbial communities from plants grown in Nebraska, USA.</title>
        <authorList>
            <person name="Schachtman D."/>
        </authorList>
    </citation>
    <scope>NUCLEOTIDE SEQUENCE [LARGE SCALE GENOMIC DNA]</scope>
    <source>
        <strain evidence="2 3">3207</strain>
    </source>
</reference>
<comment type="caution">
    <text evidence="2">The sequence shown here is derived from an EMBL/GenBank/DDBJ whole genome shotgun (WGS) entry which is preliminary data.</text>
</comment>
<organism evidence="2 3">
    <name type="scientific">Kaistia defluvii</name>
    <dbReference type="NCBI Taxonomy" id="410841"/>
    <lineage>
        <taxon>Bacteria</taxon>
        <taxon>Pseudomonadati</taxon>
        <taxon>Pseudomonadota</taxon>
        <taxon>Alphaproteobacteria</taxon>
        <taxon>Hyphomicrobiales</taxon>
        <taxon>Kaistiaceae</taxon>
        <taxon>Kaistia</taxon>
    </lineage>
</organism>
<dbReference type="InterPro" id="IPR029032">
    <property type="entry name" value="AhpD-like"/>
</dbReference>
<dbReference type="Proteomes" id="UP001549321">
    <property type="component" value="Unassembled WGS sequence"/>
</dbReference>
<name>A0ABV2QYT8_9HYPH</name>
<gene>
    <name evidence="2" type="ORF">ABIE08_001493</name>
</gene>
<evidence type="ECO:0000313" key="3">
    <source>
        <dbReference type="Proteomes" id="UP001549321"/>
    </source>
</evidence>
<dbReference type="Gene3D" id="1.20.1290.10">
    <property type="entry name" value="AhpD-like"/>
    <property type="match status" value="1"/>
</dbReference>
<sequence length="157" mass="17473">MHERLNAFAAAPEAVKAMIELSGKLAASSIEHSLQELVKIRASQINGCANCLHMHTADARKHGETEERIYLLSAWRESLLYTKRERAALAWTEALTLVAETRAPDVDYELVQAAFSAKEQVELTLMIGVINTWNRFAVGFRTVHPNDRKAAAQEEAA</sequence>
<dbReference type="RefSeq" id="WP_354549936.1">
    <property type="nucleotide sequence ID" value="NZ_JBEPSM010000001.1"/>
</dbReference>
<dbReference type="EMBL" id="JBEPSM010000001">
    <property type="protein sequence ID" value="MET4633580.1"/>
    <property type="molecule type" value="Genomic_DNA"/>
</dbReference>
<dbReference type="InterPro" id="IPR003779">
    <property type="entry name" value="CMD-like"/>
</dbReference>
<dbReference type="Pfam" id="PF02627">
    <property type="entry name" value="CMD"/>
    <property type="match status" value="1"/>
</dbReference>
<evidence type="ECO:0000313" key="2">
    <source>
        <dbReference type="EMBL" id="MET4633580.1"/>
    </source>
</evidence>